<evidence type="ECO:0000313" key="3">
    <source>
        <dbReference type="Proteomes" id="UP000782312"/>
    </source>
</evidence>
<feature type="signal peptide" evidence="1">
    <location>
        <begin position="1"/>
        <end position="23"/>
    </location>
</feature>
<dbReference type="AlphaFoldDB" id="A0A932HWM7"/>
<accession>A0A932HWM7</accession>
<dbReference type="EMBL" id="JACPUR010000014">
    <property type="protein sequence ID" value="MBI3127064.1"/>
    <property type="molecule type" value="Genomic_DNA"/>
</dbReference>
<keyword evidence="1" id="KW-0732">Signal</keyword>
<comment type="caution">
    <text evidence="2">The sequence shown here is derived from an EMBL/GenBank/DDBJ whole genome shotgun (WGS) entry which is preliminary data.</text>
</comment>
<organism evidence="2 3">
    <name type="scientific">Tectimicrobiota bacterium</name>
    <dbReference type="NCBI Taxonomy" id="2528274"/>
    <lineage>
        <taxon>Bacteria</taxon>
        <taxon>Pseudomonadati</taxon>
        <taxon>Nitrospinota/Tectimicrobiota group</taxon>
        <taxon>Candidatus Tectimicrobiota</taxon>
    </lineage>
</organism>
<dbReference type="Pfam" id="PF07610">
    <property type="entry name" value="DUF1573"/>
    <property type="match status" value="1"/>
</dbReference>
<dbReference type="InterPro" id="IPR011467">
    <property type="entry name" value="DUF1573"/>
</dbReference>
<evidence type="ECO:0000256" key="1">
    <source>
        <dbReference type="SAM" id="SignalP"/>
    </source>
</evidence>
<evidence type="ECO:0000313" key="2">
    <source>
        <dbReference type="EMBL" id="MBI3127064.1"/>
    </source>
</evidence>
<reference evidence="2" key="1">
    <citation type="submission" date="2020-07" db="EMBL/GenBank/DDBJ databases">
        <title>Huge and variable diversity of episymbiotic CPR bacteria and DPANN archaea in groundwater ecosystems.</title>
        <authorList>
            <person name="He C.Y."/>
            <person name="Keren R."/>
            <person name="Whittaker M."/>
            <person name="Farag I.F."/>
            <person name="Doudna J."/>
            <person name="Cate J.H.D."/>
            <person name="Banfield J.F."/>
        </authorList>
    </citation>
    <scope>NUCLEOTIDE SEQUENCE</scope>
    <source>
        <strain evidence="2">NC_groundwater_763_Ag_S-0.2um_68_21</strain>
    </source>
</reference>
<gene>
    <name evidence="2" type="ORF">HYZ11_05635</name>
</gene>
<dbReference type="Proteomes" id="UP000782312">
    <property type="component" value="Unassembled WGS sequence"/>
</dbReference>
<name>A0A932HWM7_UNCTE</name>
<proteinExistence type="predicted"/>
<sequence length="83" mass="8847">MPKKWRIGRIPASLCLLLPLAAACGSGSPSIEVRGSEVNYGKVPVGQYVRHRFAFKNTGDAPLKITNSLPPGNTLQARALEGC</sequence>
<feature type="chain" id="PRO_5036882301" evidence="1">
    <location>
        <begin position="24"/>
        <end position="83"/>
    </location>
</feature>
<protein>
    <submittedName>
        <fullName evidence="2">DUF1573 domain-containing protein</fullName>
    </submittedName>
</protein>
<dbReference type="PROSITE" id="PS51257">
    <property type="entry name" value="PROKAR_LIPOPROTEIN"/>
    <property type="match status" value="1"/>
</dbReference>